<keyword evidence="2" id="KW-1185">Reference proteome</keyword>
<sequence length="67" mass="6331">MRIGSAPASERRTVGAADAAGAVPAGPGVPAGLGVLVVLVVLSGRSECAAVTPARYLAHVVGPAAAA</sequence>
<name>A0A4Y3KJU1_9CELL</name>
<reference evidence="1 2" key="1">
    <citation type="submission" date="2019-06" db="EMBL/GenBank/DDBJ databases">
        <title>Whole genome shotgun sequence of Cellulomonas gelida NBRC 3748.</title>
        <authorList>
            <person name="Hosoyama A."/>
            <person name="Uohara A."/>
            <person name="Ohji S."/>
            <person name="Ichikawa N."/>
        </authorList>
    </citation>
    <scope>NUCLEOTIDE SEQUENCE [LARGE SCALE GENOMIC DNA]</scope>
    <source>
        <strain evidence="1 2">NBRC 3748</strain>
    </source>
</reference>
<gene>
    <name evidence="1" type="ORF">CGE01nite_04610</name>
</gene>
<protein>
    <submittedName>
        <fullName evidence="1">Uncharacterized protein</fullName>
    </submittedName>
</protein>
<evidence type="ECO:0000313" key="2">
    <source>
        <dbReference type="Proteomes" id="UP000320461"/>
    </source>
</evidence>
<evidence type="ECO:0000313" key="1">
    <source>
        <dbReference type="EMBL" id="GEA83210.1"/>
    </source>
</evidence>
<dbReference type="AlphaFoldDB" id="A0A4Y3KJU1"/>
<dbReference type="Proteomes" id="UP000320461">
    <property type="component" value="Unassembled WGS sequence"/>
</dbReference>
<proteinExistence type="predicted"/>
<dbReference type="EMBL" id="BJLQ01000003">
    <property type="protein sequence ID" value="GEA83210.1"/>
    <property type="molecule type" value="Genomic_DNA"/>
</dbReference>
<accession>A0A4Y3KJU1</accession>
<comment type="caution">
    <text evidence="1">The sequence shown here is derived from an EMBL/GenBank/DDBJ whole genome shotgun (WGS) entry which is preliminary data.</text>
</comment>
<organism evidence="1 2">
    <name type="scientific">Cellulomonas gelida</name>
    <dbReference type="NCBI Taxonomy" id="1712"/>
    <lineage>
        <taxon>Bacteria</taxon>
        <taxon>Bacillati</taxon>
        <taxon>Actinomycetota</taxon>
        <taxon>Actinomycetes</taxon>
        <taxon>Micrococcales</taxon>
        <taxon>Cellulomonadaceae</taxon>
        <taxon>Cellulomonas</taxon>
    </lineage>
</organism>